<sequence>MLCQPYVCLRLGESCHSDKGDLILSDLFINYAFHPFARATRREKLSSGRENPNIVQENFRNTSQRCESRCLSKQ</sequence>
<dbReference type="EMBL" id="JADYXP020000009">
    <property type="protein sequence ID" value="KAL0116714.1"/>
    <property type="molecule type" value="Genomic_DNA"/>
</dbReference>
<comment type="caution">
    <text evidence="1">The sequence shown here is derived from an EMBL/GenBank/DDBJ whole genome shotgun (WGS) entry which is preliminary data.</text>
</comment>
<organism evidence="1 2">
    <name type="scientific">Cardiocondyla obscurior</name>
    <dbReference type="NCBI Taxonomy" id="286306"/>
    <lineage>
        <taxon>Eukaryota</taxon>
        <taxon>Metazoa</taxon>
        <taxon>Ecdysozoa</taxon>
        <taxon>Arthropoda</taxon>
        <taxon>Hexapoda</taxon>
        <taxon>Insecta</taxon>
        <taxon>Pterygota</taxon>
        <taxon>Neoptera</taxon>
        <taxon>Endopterygota</taxon>
        <taxon>Hymenoptera</taxon>
        <taxon>Apocrita</taxon>
        <taxon>Aculeata</taxon>
        <taxon>Formicoidea</taxon>
        <taxon>Formicidae</taxon>
        <taxon>Myrmicinae</taxon>
        <taxon>Cardiocondyla</taxon>
    </lineage>
</organism>
<name>A0AAW2FPR9_9HYME</name>
<accession>A0AAW2FPR9</accession>
<dbReference type="AlphaFoldDB" id="A0AAW2FPR9"/>
<evidence type="ECO:0000313" key="2">
    <source>
        <dbReference type="Proteomes" id="UP001430953"/>
    </source>
</evidence>
<keyword evidence="2" id="KW-1185">Reference proteome</keyword>
<evidence type="ECO:0000313" key="1">
    <source>
        <dbReference type="EMBL" id="KAL0116714.1"/>
    </source>
</evidence>
<gene>
    <name evidence="1" type="ORF">PUN28_009965</name>
</gene>
<reference evidence="1 2" key="1">
    <citation type="submission" date="2023-03" db="EMBL/GenBank/DDBJ databases">
        <title>High recombination rates correlate with genetic variation in Cardiocondyla obscurior ants.</title>
        <authorList>
            <person name="Errbii M."/>
        </authorList>
    </citation>
    <scope>NUCLEOTIDE SEQUENCE [LARGE SCALE GENOMIC DNA]</scope>
    <source>
        <strain evidence="1">Alpha-2009</strain>
        <tissue evidence="1">Whole body</tissue>
    </source>
</reference>
<protein>
    <submittedName>
        <fullName evidence="1">Uncharacterized protein</fullName>
    </submittedName>
</protein>
<dbReference type="Proteomes" id="UP001430953">
    <property type="component" value="Unassembled WGS sequence"/>
</dbReference>
<proteinExistence type="predicted"/>